<keyword evidence="2" id="KW-1185">Reference proteome</keyword>
<dbReference type="Proteomes" id="UP001153365">
    <property type="component" value="Unassembled WGS sequence"/>
</dbReference>
<accession>A0AAV0B4G8</accession>
<evidence type="ECO:0000313" key="1">
    <source>
        <dbReference type="EMBL" id="CAH7677595.1"/>
    </source>
</evidence>
<organism evidence="1 2">
    <name type="scientific">Phakopsora pachyrhizi</name>
    <name type="common">Asian soybean rust disease fungus</name>
    <dbReference type="NCBI Taxonomy" id="170000"/>
    <lineage>
        <taxon>Eukaryota</taxon>
        <taxon>Fungi</taxon>
        <taxon>Dikarya</taxon>
        <taxon>Basidiomycota</taxon>
        <taxon>Pucciniomycotina</taxon>
        <taxon>Pucciniomycetes</taxon>
        <taxon>Pucciniales</taxon>
        <taxon>Phakopsoraceae</taxon>
        <taxon>Phakopsora</taxon>
    </lineage>
</organism>
<gene>
    <name evidence="1" type="ORF">PPACK8108_LOCUS12767</name>
</gene>
<dbReference type="EMBL" id="CALTRL010003110">
    <property type="protein sequence ID" value="CAH7677595.1"/>
    <property type="molecule type" value="Genomic_DNA"/>
</dbReference>
<comment type="caution">
    <text evidence="1">The sequence shown here is derived from an EMBL/GenBank/DDBJ whole genome shotgun (WGS) entry which is preliminary data.</text>
</comment>
<proteinExistence type="predicted"/>
<protein>
    <submittedName>
        <fullName evidence="1">Expressed protein</fullName>
    </submittedName>
</protein>
<sequence length="158" mass="18391">MESLNAWRCYLERFESSCRSERRIVKCSSDQAISFEVIMSLWEEILKEISTTLFPLRPRLSFVRETLTVARVAYFKYSTSNIIQTLSCKLSVFLLGKIKSLLLSKTLFKFSIDSGSILPSKMIQCCLASSPRVDHHFILEWLDQGYHRESLWILPLDQ</sequence>
<dbReference type="AlphaFoldDB" id="A0AAV0B4G8"/>
<reference evidence="1" key="1">
    <citation type="submission" date="2022-06" db="EMBL/GenBank/DDBJ databases">
        <authorList>
            <consortium name="SYNGENTA / RWTH Aachen University"/>
        </authorList>
    </citation>
    <scope>NUCLEOTIDE SEQUENCE</scope>
</reference>
<name>A0AAV0B4G8_PHAPC</name>
<feature type="non-terminal residue" evidence="1">
    <location>
        <position position="158"/>
    </location>
</feature>
<evidence type="ECO:0000313" key="2">
    <source>
        <dbReference type="Proteomes" id="UP001153365"/>
    </source>
</evidence>